<dbReference type="EMBL" id="JBIYDN010000036">
    <property type="protein sequence ID" value="MFK4447543.1"/>
    <property type="molecule type" value="Genomic_DNA"/>
</dbReference>
<dbReference type="Proteomes" id="UP001620514">
    <property type="component" value="Unassembled WGS sequence"/>
</dbReference>
<organism evidence="1 2">
    <name type="scientific">Caballeronia udeis</name>
    <dbReference type="NCBI Taxonomy" id="1232866"/>
    <lineage>
        <taxon>Bacteria</taxon>
        <taxon>Pseudomonadati</taxon>
        <taxon>Pseudomonadota</taxon>
        <taxon>Betaproteobacteria</taxon>
        <taxon>Burkholderiales</taxon>
        <taxon>Burkholderiaceae</taxon>
        <taxon>Caballeronia</taxon>
    </lineage>
</organism>
<keyword evidence="2" id="KW-1185">Reference proteome</keyword>
<evidence type="ECO:0000313" key="1">
    <source>
        <dbReference type="EMBL" id="MFK4447543.1"/>
    </source>
</evidence>
<name>A0ABW8MUZ6_9BURK</name>
<gene>
    <name evidence="1" type="ORF">ABH943_007580</name>
</gene>
<accession>A0ABW8MUZ6</accession>
<proteinExistence type="predicted"/>
<comment type="caution">
    <text evidence="1">The sequence shown here is derived from an EMBL/GenBank/DDBJ whole genome shotgun (WGS) entry which is preliminary data.</text>
</comment>
<evidence type="ECO:0000313" key="2">
    <source>
        <dbReference type="Proteomes" id="UP001620514"/>
    </source>
</evidence>
<protein>
    <submittedName>
        <fullName evidence="1">Uncharacterized protein</fullName>
    </submittedName>
</protein>
<reference evidence="1 2" key="1">
    <citation type="submission" date="2024-11" db="EMBL/GenBank/DDBJ databases">
        <title>Using genomics to understand microbial adaptation to soil warming.</title>
        <authorList>
            <person name="Deangelis K.M. PhD."/>
        </authorList>
    </citation>
    <scope>NUCLEOTIDE SEQUENCE [LARGE SCALE GENOMIC DNA]</scope>
    <source>
        <strain evidence="1 2">GAS97</strain>
    </source>
</reference>
<sequence length="74" mass="8436">MGDHGDPWRIYRIFFFYKKLDVLSTSTYIETQDVPLAPHMNRSRADVDVDVGACRIRLWTSNDHTGLGAKPLIG</sequence>